<feature type="transmembrane region" description="Helical" evidence="13">
    <location>
        <begin position="147"/>
        <end position="170"/>
    </location>
</feature>
<dbReference type="AlphaFoldDB" id="A0A859DQW8"/>
<evidence type="ECO:0000256" key="10">
    <source>
        <dbReference type="ARBA" id="ARBA00022989"/>
    </source>
</evidence>
<dbReference type="InterPro" id="IPR008915">
    <property type="entry name" value="Peptidase_M50"/>
</dbReference>
<dbReference type="CDD" id="cd06158">
    <property type="entry name" value="S2P-M50_like_1"/>
    <property type="match status" value="1"/>
</dbReference>
<feature type="transmembrane region" description="Helical" evidence="13">
    <location>
        <begin position="102"/>
        <end position="127"/>
    </location>
</feature>
<keyword evidence="9" id="KW-0862">Zinc</keyword>
<keyword evidence="5 15" id="KW-0645">Protease</keyword>
<gene>
    <name evidence="15" type="ORF">GJQ69_05665</name>
    <name evidence="16" type="ORF">GKP14_07875</name>
</gene>
<comment type="subcellular location">
    <subcellularLocation>
        <location evidence="2">Cell membrane</location>
        <topology evidence="2">Multi-pass membrane protein</topology>
    </subcellularLocation>
</comment>
<dbReference type="InterPro" id="IPR044537">
    <property type="entry name" value="Rip2-like"/>
</dbReference>
<reference evidence="16" key="2">
    <citation type="journal article" date="2021" name="Appl. Environ. Microbiol.">
        <title>Adaptability of a Caproate-Producing Bacterium Contributes to Its Dominance in an Anaerobic Fermentation System.</title>
        <authorList>
            <person name="Wang H."/>
            <person name="Gu Y."/>
            <person name="Zhou W."/>
            <person name="Zhao D."/>
            <person name="Qiao Z."/>
            <person name="Zheng J."/>
            <person name="Gao J."/>
            <person name="Chen X."/>
            <person name="Ren C."/>
            <person name="Xu Y."/>
        </authorList>
    </citation>
    <scope>NUCLEOTIDE SEQUENCE</scope>
    <source>
        <strain evidence="16">JNU-WLY1368</strain>
    </source>
</reference>
<keyword evidence="12 13" id="KW-0472">Membrane</keyword>
<name>A0A859DQW8_9FIRM</name>
<evidence type="ECO:0000313" key="15">
    <source>
        <dbReference type="EMBL" id="QKN24014.1"/>
    </source>
</evidence>
<evidence type="ECO:0000313" key="17">
    <source>
        <dbReference type="Proteomes" id="UP000501316"/>
    </source>
</evidence>
<dbReference type="PANTHER" id="PTHR35864">
    <property type="entry name" value="ZINC METALLOPROTEASE MJ0611-RELATED"/>
    <property type="match status" value="1"/>
</dbReference>
<comment type="similarity">
    <text evidence="3">Belongs to the peptidase M50B family.</text>
</comment>
<evidence type="ECO:0000256" key="9">
    <source>
        <dbReference type="ARBA" id="ARBA00022833"/>
    </source>
</evidence>
<accession>A0A859DQW8</accession>
<reference evidence="17 18" key="1">
    <citation type="submission" date="2019-11" db="EMBL/GenBank/DDBJ databases">
        <authorList>
            <person name="Ren C."/>
            <person name="Wang H."/>
            <person name="Xu Y."/>
        </authorList>
    </citation>
    <scope>NUCLEOTIDE SEQUENCE [LARGE SCALE GENOMIC DNA]</scope>
    <source>
        <strain evidence="18">JNU-WLY1368</strain>
        <strain evidence="15 17">LBM 19010</strain>
    </source>
</reference>
<feature type="domain" description="Peptidase M50" evidence="14">
    <location>
        <begin position="147"/>
        <end position="208"/>
    </location>
</feature>
<dbReference type="RefSeq" id="WP_086035657.1">
    <property type="nucleotide sequence ID" value="NZ_CP046051.1"/>
</dbReference>
<keyword evidence="11" id="KW-0482">Metalloprotease</keyword>
<organism evidence="15 17">
    <name type="scientific">Caproicibacterium lactatifermentans</name>
    <dbReference type="NCBI Taxonomy" id="2666138"/>
    <lineage>
        <taxon>Bacteria</taxon>
        <taxon>Bacillati</taxon>
        <taxon>Bacillota</taxon>
        <taxon>Clostridia</taxon>
        <taxon>Eubacteriales</taxon>
        <taxon>Oscillospiraceae</taxon>
        <taxon>Caproicibacterium</taxon>
    </lineage>
</organism>
<dbReference type="GO" id="GO:0006508">
    <property type="term" value="P:proteolysis"/>
    <property type="evidence" value="ECO:0007669"/>
    <property type="project" value="UniProtKB-KW"/>
</dbReference>
<proteinExistence type="inferred from homology"/>
<evidence type="ECO:0000256" key="2">
    <source>
        <dbReference type="ARBA" id="ARBA00004651"/>
    </source>
</evidence>
<dbReference type="InterPro" id="IPR052348">
    <property type="entry name" value="Metallopeptidase_M50B"/>
</dbReference>
<evidence type="ECO:0000256" key="4">
    <source>
        <dbReference type="ARBA" id="ARBA00022475"/>
    </source>
</evidence>
<dbReference type="PANTHER" id="PTHR35864:SF1">
    <property type="entry name" value="ZINC METALLOPROTEASE YWHC-RELATED"/>
    <property type="match status" value="1"/>
</dbReference>
<evidence type="ECO:0000256" key="1">
    <source>
        <dbReference type="ARBA" id="ARBA00001947"/>
    </source>
</evidence>
<keyword evidence="18" id="KW-1185">Reference proteome</keyword>
<dbReference type="EMBL" id="CP046051">
    <property type="protein sequence ID" value="QKN24014.1"/>
    <property type="molecule type" value="Genomic_DNA"/>
</dbReference>
<dbReference type="Proteomes" id="UP000509623">
    <property type="component" value="Chromosome"/>
</dbReference>
<sequence length="239" mass="26133">MLFNVIQSMIQGQGFNAMSAFADVVASILIIIFILPFHEYAHGWAAKKLGDPTAENAGRLTFNPLASLDPFGALFLILFGFGWAKPVPIDPRYFKNPKKDMALTAVAGPLANLLASLASGILFNVVLLVGGGSVTYGLYPENSIVQFFLLFFGACTTINISLAVFNLLPIPPLDGSRILGMFLSDRAMMAYYRYEKYIMFGIFALLLIGALDVPLNFLQRVFTFGIMSLANLPFRLLGV</sequence>
<evidence type="ECO:0000259" key="14">
    <source>
        <dbReference type="Pfam" id="PF02163"/>
    </source>
</evidence>
<feature type="transmembrane region" description="Helical" evidence="13">
    <location>
        <begin position="191"/>
        <end position="211"/>
    </location>
</feature>
<evidence type="ECO:0000256" key="3">
    <source>
        <dbReference type="ARBA" id="ARBA00007931"/>
    </source>
</evidence>
<comment type="cofactor">
    <cofactor evidence="1">
        <name>Zn(2+)</name>
        <dbReference type="ChEBI" id="CHEBI:29105"/>
    </cofactor>
</comment>
<reference evidence="16" key="3">
    <citation type="journal article" date="2022" name="Int. J. Syst. Evol. Microbiol.">
        <title>Caproicibacterium lactatifermentans sp. nov., isolated from pit clay used for the production of Chinese strong aroma-type liquor.</title>
        <authorList>
            <person name="Wang H."/>
            <person name="Gu Y."/>
            <person name="Zhao D."/>
            <person name="Qiao Z."/>
            <person name="Zheng J."/>
            <person name="Gao J."/>
            <person name="Ren C."/>
            <person name="Xu Y."/>
        </authorList>
    </citation>
    <scope>NUCLEOTIDE SEQUENCE</scope>
    <source>
        <strain evidence="16">JNU-WLY1368</strain>
    </source>
</reference>
<feature type="transmembrane region" description="Helical" evidence="13">
    <location>
        <begin position="20"/>
        <end position="41"/>
    </location>
</feature>
<evidence type="ECO:0000256" key="13">
    <source>
        <dbReference type="SAM" id="Phobius"/>
    </source>
</evidence>
<evidence type="ECO:0000256" key="5">
    <source>
        <dbReference type="ARBA" id="ARBA00022670"/>
    </source>
</evidence>
<dbReference type="GO" id="GO:0046872">
    <property type="term" value="F:metal ion binding"/>
    <property type="evidence" value="ECO:0007669"/>
    <property type="project" value="UniProtKB-KW"/>
</dbReference>
<feature type="transmembrane region" description="Helical" evidence="13">
    <location>
        <begin position="61"/>
        <end position="81"/>
    </location>
</feature>
<dbReference type="Pfam" id="PF02163">
    <property type="entry name" value="Peptidase_M50"/>
    <property type="match status" value="1"/>
</dbReference>
<keyword evidence="7" id="KW-0479">Metal-binding</keyword>
<keyword evidence="10 13" id="KW-1133">Transmembrane helix</keyword>
<evidence type="ECO:0000256" key="11">
    <source>
        <dbReference type="ARBA" id="ARBA00023049"/>
    </source>
</evidence>
<dbReference type="GO" id="GO:0005886">
    <property type="term" value="C:plasma membrane"/>
    <property type="evidence" value="ECO:0007669"/>
    <property type="project" value="UniProtKB-SubCell"/>
</dbReference>
<protein>
    <submittedName>
        <fullName evidence="15">Site-2 protease family protein</fullName>
    </submittedName>
</protein>
<dbReference type="EMBL" id="CP046161">
    <property type="protein sequence ID" value="QKO30915.1"/>
    <property type="molecule type" value="Genomic_DNA"/>
</dbReference>
<keyword evidence="8" id="KW-0378">Hydrolase</keyword>
<evidence type="ECO:0000256" key="6">
    <source>
        <dbReference type="ARBA" id="ARBA00022692"/>
    </source>
</evidence>
<dbReference type="KEGG" id="clf:GJQ69_05665"/>
<evidence type="ECO:0000256" key="7">
    <source>
        <dbReference type="ARBA" id="ARBA00022723"/>
    </source>
</evidence>
<dbReference type="GO" id="GO:0008237">
    <property type="term" value="F:metallopeptidase activity"/>
    <property type="evidence" value="ECO:0007669"/>
    <property type="project" value="UniProtKB-KW"/>
</dbReference>
<evidence type="ECO:0000313" key="16">
    <source>
        <dbReference type="EMBL" id="QKO30915.1"/>
    </source>
</evidence>
<dbReference type="Proteomes" id="UP000501316">
    <property type="component" value="Chromosome"/>
</dbReference>
<keyword evidence="6 13" id="KW-0812">Transmembrane</keyword>
<evidence type="ECO:0000256" key="8">
    <source>
        <dbReference type="ARBA" id="ARBA00022801"/>
    </source>
</evidence>
<evidence type="ECO:0000313" key="18">
    <source>
        <dbReference type="Proteomes" id="UP000509623"/>
    </source>
</evidence>
<keyword evidence="4" id="KW-1003">Cell membrane</keyword>
<evidence type="ECO:0000256" key="12">
    <source>
        <dbReference type="ARBA" id="ARBA00023136"/>
    </source>
</evidence>